<proteinExistence type="predicted"/>
<reference evidence="2 3" key="1">
    <citation type="journal article" date="2016" name="Mol. Biol. Evol.">
        <title>Comparative Genomics of Early-Diverging Mushroom-Forming Fungi Provides Insights into the Origins of Lignocellulose Decay Capabilities.</title>
        <authorList>
            <person name="Nagy L.G."/>
            <person name="Riley R."/>
            <person name="Tritt A."/>
            <person name="Adam C."/>
            <person name="Daum C."/>
            <person name="Floudas D."/>
            <person name="Sun H."/>
            <person name="Yadav J.S."/>
            <person name="Pangilinan J."/>
            <person name="Larsson K.H."/>
            <person name="Matsuura K."/>
            <person name="Barry K."/>
            <person name="Labutti K."/>
            <person name="Kuo R."/>
            <person name="Ohm R.A."/>
            <person name="Bhattacharya S.S."/>
            <person name="Shirouzu T."/>
            <person name="Yoshinaga Y."/>
            <person name="Martin F.M."/>
            <person name="Grigoriev I.V."/>
            <person name="Hibbett D.S."/>
        </authorList>
    </citation>
    <scope>NUCLEOTIDE SEQUENCE [LARGE SCALE GENOMIC DNA]</scope>
    <source>
        <strain evidence="2 3">93-53</strain>
    </source>
</reference>
<evidence type="ECO:0000313" key="3">
    <source>
        <dbReference type="Proteomes" id="UP000076871"/>
    </source>
</evidence>
<gene>
    <name evidence="2" type="ORF">LAESUDRAFT_765157</name>
</gene>
<protein>
    <submittedName>
        <fullName evidence="2">Uncharacterized protein</fullName>
    </submittedName>
</protein>
<evidence type="ECO:0000256" key="1">
    <source>
        <dbReference type="SAM" id="Phobius"/>
    </source>
</evidence>
<dbReference type="RefSeq" id="XP_040757594.1">
    <property type="nucleotide sequence ID" value="XM_040913591.1"/>
</dbReference>
<keyword evidence="1" id="KW-0812">Transmembrane</keyword>
<feature type="transmembrane region" description="Helical" evidence="1">
    <location>
        <begin position="6"/>
        <end position="28"/>
    </location>
</feature>
<evidence type="ECO:0000313" key="2">
    <source>
        <dbReference type="EMBL" id="KZS99853.1"/>
    </source>
</evidence>
<keyword evidence="1" id="KW-0472">Membrane</keyword>
<organism evidence="2 3">
    <name type="scientific">Laetiporus sulphureus 93-53</name>
    <dbReference type="NCBI Taxonomy" id="1314785"/>
    <lineage>
        <taxon>Eukaryota</taxon>
        <taxon>Fungi</taxon>
        <taxon>Dikarya</taxon>
        <taxon>Basidiomycota</taxon>
        <taxon>Agaricomycotina</taxon>
        <taxon>Agaricomycetes</taxon>
        <taxon>Polyporales</taxon>
        <taxon>Laetiporus</taxon>
    </lineage>
</organism>
<dbReference type="AlphaFoldDB" id="A0A165AXN2"/>
<dbReference type="InParanoid" id="A0A165AXN2"/>
<dbReference type="EMBL" id="KV427711">
    <property type="protein sequence ID" value="KZS99853.1"/>
    <property type="molecule type" value="Genomic_DNA"/>
</dbReference>
<name>A0A165AXN2_9APHY</name>
<dbReference type="Proteomes" id="UP000076871">
    <property type="component" value="Unassembled WGS sequence"/>
</dbReference>
<dbReference type="OrthoDB" id="2560085at2759"/>
<sequence length="131" mass="14280">MLTNVFTSGIVIIVISDLITLISFLTLTHATLTHACPSKAAVTVCTMPLLSAHLLVFLTIWLFTMIMPFTDFVMNCEAKITTYLGSTSLSASTIQSKKNVLALISVYHKLGYHECPLCHISVIIAASILCF</sequence>
<dbReference type="GeneID" id="63830619"/>
<keyword evidence="3" id="KW-1185">Reference proteome</keyword>
<dbReference type="STRING" id="1314785.A0A165AXN2"/>
<keyword evidence="1" id="KW-1133">Transmembrane helix</keyword>
<feature type="transmembrane region" description="Helical" evidence="1">
    <location>
        <begin position="40"/>
        <end position="64"/>
    </location>
</feature>
<accession>A0A165AXN2</accession>